<gene>
    <name evidence="10" type="ORF">Salat_1364600</name>
</gene>
<feature type="signal peptide" evidence="8">
    <location>
        <begin position="1"/>
        <end position="31"/>
    </location>
</feature>
<keyword evidence="11" id="KW-1185">Reference proteome</keyword>
<evidence type="ECO:0000256" key="2">
    <source>
        <dbReference type="ARBA" id="ARBA00022729"/>
    </source>
</evidence>
<feature type="transmembrane region" description="Helical" evidence="7">
    <location>
        <begin position="484"/>
        <end position="502"/>
    </location>
</feature>
<dbReference type="PROSITE" id="PS51257">
    <property type="entry name" value="PROKAR_LIPOPROTEIN"/>
    <property type="match status" value="1"/>
</dbReference>
<organism evidence="10 11">
    <name type="scientific">Sesamum alatum</name>
    <dbReference type="NCBI Taxonomy" id="300844"/>
    <lineage>
        <taxon>Eukaryota</taxon>
        <taxon>Viridiplantae</taxon>
        <taxon>Streptophyta</taxon>
        <taxon>Embryophyta</taxon>
        <taxon>Tracheophyta</taxon>
        <taxon>Spermatophyta</taxon>
        <taxon>Magnoliopsida</taxon>
        <taxon>eudicotyledons</taxon>
        <taxon>Gunneridae</taxon>
        <taxon>Pentapetalae</taxon>
        <taxon>asterids</taxon>
        <taxon>lamiids</taxon>
        <taxon>Lamiales</taxon>
        <taxon>Pedaliaceae</taxon>
        <taxon>Sesamum</taxon>
    </lineage>
</organism>
<dbReference type="InterPro" id="IPR044965">
    <property type="entry name" value="Glyco_hydro_17_plant"/>
</dbReference>
<evidence type="ECO:0000256" key="5">
    <source>
        <dbReference type="ARBA" id="ARBA00023295"/>
    </source>
</evidence>
<dbReference type="InterPro" id="IPR017853">
    <property type="entry name" value="GH"/>
</dbReference>
<keyword evidence="7" id="KW-0812">Transmembrane</keyword>
<reference evidence="10" key="2">
    <citation type="journal article" date="2024" name="Plant">
        <title>Genomic evolution and insights into agronomic trait innovations of Sesamum species.</title>
        <authorList>
            <person name="Miao H."/>
            <person name="Wang L."/>
            <person name="Qu L."/>
            <person name="Liu H."/>
            <person name="Sun Y."/>
            <person name="Le M."/>
            <person name="Wang Q."/>
            <person name="Wei S."/>
            <person name="Zheng Y."/>
            <person name="Lin W."/>
            <person name="Duan Y."/>
            <person name="Cao H."/>
            <person name="Xiong S."/>
            <person name="Wang X."/>
            <person name="Wei L."/>
            <person name="Li C."/>
            <person name="Ma Q."/>
            <person name="Ju M."/>
            <person name="Zhao R."/>
            <person name="Li G."/>
            <person name="Mu C."/>
            <person name="Tian Q."/>
            <person name="Mei H."/>
            <person name="Zhang T."/>
            <person name="Gao T."/>
            <person name="Zhang H."/>
        </authorList>
    </citation>
    <scope>NUCLEOTIDE SEQUENCE</scope>
    <source>
        <strain evidence="10">3651</strain>
    </source>
</reference>
<evidence type="ECO:0000256" key="7">
    <source>
        <dbReference type="SAM" id="Phobius"/>
    </source>
</evidence>
<sequence>MGRQFPFIPLALLQALIVLTISSCSLNVVEGVIGVNWGRQTSHRLIPSMVVDLLLQNDIRHLKVFSVSDNVLEAFVGGEIAITVTLPNEGLKNINNTATAERWLQHRIRRHQNRNININTVFVGSQPFSTFYRTETYDNAVDTLKIITKALRVNGYENVVATTPHFTDVLMPGIMKPSEADFRPDLKAKMVEFVSVLNSSNAPFVMDIFPIHFVAENKWDIEFSFLDNKSNFSIKDNGHVYTNVFEFVYDSFVTAIAKAGAPNLKVMVGQIGWPTDGYPGANVANAERFFREFIPFVKSTKGTPLRPGISIDAYIHSLVDENLSRISLGAFQRHWGVYTSNGQPKYKIDFSGAHRDIYPTTAKGVVFMPKRWCVFKGDKRNLTVIENQVRRACAEADCTSLLPGGTCSQLTFEQNVSYAFNRYYQMNSQYSKNGSTCSFEDLAMVVTEDPSVGTCKFPVEILAAERAETGGLMKRNRAGERIEGFFGSSILLPLLLIVLLRLI</sequence>
<dbReference type="Pfam" id="PF07983">
    <property type="entry name" value="X8"/>
    <property type="match status" value="1"/>
</dbReference>
<proteinExistence type="inferred from homology"/>
<evidence type="ECO:0000256" key="3">
    <source>
        <dbReference type="ARBA" id="ARBA00022801"/>
    </source>
</evidence>
<dbReference type="Gene3D" id="1.20.58.1040">
    <property type="match status" value="1"/>
</dbReference>
<evidence type="ECO:0000313" key="10">
    <source>
        <dbReference type="EMBL" id="KAK4430639.1"/>
    </source>
</evidence>
<dbReference type="GO" id="GO:0005975">
    <property type="term" value="P:carbohydrate metabolic process"/>
    <property type="evidence" value="ECO:0007669"/>
    <property type="project" value="InterPro"/>
</dbReference>
<evidence type="ECO:0000313" key="11">
    <source>
        <dbReference type="Proteomes" id="UP001293254"/>
    </source>
</evidence>
<evidence type="ECO:0000256" key="1">
    <source>
        <dbReference type="ARBA" id="ARBA00008773"/>
    </source>
</evidence>
<dbReference type="InterPro" id="IPR012946">
    <property type="entry name" value="X8"/>
</dbReference>
<dbReference type="AlphaFoldDB" id="A0AAE2CQN9"/>
<dbReference type="Gene3D" id="3.20.20.80">
    <property type="entry name" value="Glycosidases"/>
    <property type="match status" value="1"/>
</dbReference>
<dbReference type="Proteomes" id="UP001293254">
    <property type="component" value="Unassembled WGS sequence"/>
</dbReference>
<name>A0AAE2CQN9_9LAMI</name>
<dbReference type="InterPro" id="IPR000490">
    <property type="entry name" value="Glyco_hydro_17"/>
</dbReference>
<keyword evidence="7" id="KW-1133">Transmembrane helix</keyword>
<evidence type="ECO:0000256" key="6">
    <source>
        <dbReference type="RuleBase" id="RU004335"/>
    </source>
</evidence>
<feature type="chain" id="PRO_5042224344" evidence="8">
    <location>
        <begin position="32"/>
        <end position="503"/>
    </location>
</feature>
<accession>A0AAE2CQN9</accession>
<keyword evidence="4" id="KW-1015">Disulfide bond</keyword>
<dbReference type="EMBL" id="JACGWO010000004">
    <property type="protein sequence ID" value="KAK4430639.1"/>
    <property type="molecule type" value="Genomic_DNA"/>
</dbReference>
<evidence type="ECO:0000256" key="4">
    <source>
        <dbReference type="ARBA" id="ARBA00023157"/>
    </source>
</evidence>
<dbReference type="SUPFAM" id="SSF51445">
    <property type="entry name" value="(Trans)glycosidases"/>
    <property type="match status" value="1"/>
</dbReference>
<comment type="caution">
    <text evidence="10">The sequence shown here is derived from an EMBL/GenBank/DDBJ whole genome shotgun (WGS) entry which is preliminary data.</text>
</comment>
<keyword evidence="3" id="KW-0378">Hydrolase</keyword>
<dbReference type="Pfam" id="PF00332">
    <property type="entry name" value="Glyco_hydro_17"/>
    <property type="match status" value="1"/>
</dbReference>
<dbReference type="SMART" id="SM00768">
    <property type="entry name" value="X8"/>
    <property type="match status" value="1"/>
</dbReference>
<comment type="similarity">
    <text evidence="1 6">Belongs to the glycosyl hydrolase 17 family.</text>
</comment>
<feature type="domain" description="X8" evidence="9">
    <location>
        <begin position="371"/>
        <end position="457"/>
    </location>
</feature>
<keyword evidence="2 8" id="KW-0732">Signal</keyword>
<dbReference type="PANTHER" id="PTHR32227">
    <property type="entry name" value="GLUCAN ENDO-1,3-BETA-GLUCOSIDASE BG1-RELATED-RELATED"/>
    <property type="match status" value="1"/>
</dbReference>
<protein>
    <submittedName>
        <fullName evidence="10">Glucan endo-1,3-beta-glucosidase 5</fullName>
    </submittedName>
</protein>
<keyword evidence="7" id="KW-0472">Membrane</keyword>
<keyword evidence="5" id="KW-0326">Glycosidase</keyword>
<evidence type="ECO:0000256" key="8">
    <source>
        <dbReference type="SAM" id="SignalP"/>
    </source>
</evidence>
<reference evidence="10" key="1">
    <citation type="submission" date="2020-06" db="EMBL/GenBank/DDBJ databases">
        <authorList>
            <person name="Li T."/>
            <person name="Hu X."/>
            <person name="Zhang T."/>
            <person name="Song X."/>
            <person name="Zhang H."/>
            <person name="Dai N."/>
            <person name="Sheng W."/>
            <person name="Hou X."/>
            <person name="Wei L."/>
        </authorList>
    </citation>
    <scope>NUCLEOTIDE SEQUENCE</scope>
    <source>
        <strain evidence="10">3651</strain>
        <tissue evidence="10">Leaf</tissue>
    </source>
</reference>
<evidence type="ECO:0000259" key="9">
    <source>
        <dbReference type="SMART" id="SM00768"/>
    </source>
</evidence>
<dbReference type="GO" id="GO:0004553">
    <property type="term" value="F:hydrolase activity, hydrolyzing O-glycosyl compounds"/>
    <property type="evidence" value="ECO:0007669"/>
    <property type="project" value="InterPro"/>
</dbReference>